<organism evidence="1">
    <name type="scientific">marine sediment metagenome</name>
    <dbReference type="NCBI Taxonomy" id="412755"/>
    <lineage>
        <taxon>unclassified sequences</taxon>
        <taxon>metagenomes</taxon>
        <taxon>ecological metagenomes</taxon>
    </lineage>
</organism>
<dbReference type="AlphaFoldDB" id="X0U0X8"/>
<dbReference type="EMBL" id="BARS01015666">
    <property type="protein sequence ID" value="GAF93016.1"/>
    <property type="molecule type" value="Genomic_DNA"/>
</dbReference>
<proteinExistence type="predicted"/>
<reference evidence="1" key="1">
    <citation type="journal article" date="2014" name="Front. Microbiol.">
        <title>High frequency of phylogenetically diverse reductive dehalogenase-homologous genes in deep subseafloor sedimentary metagenomes.</title>
        <authorList>
            <person name="Kawai M."/>
            <person name="Futagami T."/>
            <person name="Toyoda A."/>
            <person name="Takaki Y."/>
            <person name="Nishi S."/>
            <person name="Hori S."/>
            <person name="Arai W."/>
            <person name="Tsubouchi T."/>
            <person name="Morono Y."/>
            <person name="Uchiyama I."/>
            <person name="Ito T."/>
            <person name="Fujiyama A."/>
            <person name="Inagaki F."/>
            <person name="Takami H."/>
        </authorList>
    </citation>
    <scope>NUCLEOTIDE SEQUENCE</scope>
    <source>
        <strain evidence="1">Expedition CK06-06</strain>
    </source>
</reference>
<protein>
    <submittedName>
        <fullName evidence="1">Uncharacterized protein</fullName>
    </submittedName>
</protein>
<accession>X0U0X8</accession>
<comment type="caution">
    <text evidence="1">The sequence shown here is derived from an EMBL/GenBank/DDBJ whole genome shotgun (WGS) entry which is preliminary data.</text>
</comment>
<sequence length="64" mass="7516">MGNILATNKTGPYETCDSIWEQYKYRNHKLPLYNTEDMVKNRQAIEPAQPIQPMSPTQYIRSKL</sequence>
<evidence type="ECO:0000313" key="1">
    <source>
        <dbReference type="EMBL" id="GAF93016.1"/>
    </source>
</evidence>
<gene>
    <name evidence="1" type="ORF">S01H1_25887</name>
</gene>
<name>X0U0X8_9ZZZZ</name>